<protein>
    <submittedName>
        <fullName evidence="6">2-hydroxyacyl-CoA dehydratase family protein</fullName>
    </submittedName>
</protein>
<dbReference type="KEGG" id="dbc:MFMK1_002229"/>
<dbReference type="AlphaFoldDB" id="A0AAU0UQD1"/>
<comment type="cofactor">
    <cofactor evidence="1">
        <name>[4Fe-4S] cluster</name>
        <dbReference type="ChEBI" id="CHEBI:49883"/>
    </cofactor>
</comment>
<keyword evidence="5" id="KW-0411">Iron-sulfur</keyword>
<evidence type="ECO:0000256" key="5">
    <source>
        <dbReference type="ARBA" id="ARBA00023014"/>
    </source>
</evidence>
<reference evidence="6 7" key="1">
    <citation type="submission" date="2023-04" db="EMBL/GenBank/DDBJ databases">
        <authorList>
            <person name="Hsu D."/>
        </authorList>
    </citation>
    <scope>NUCLEOTIDE SEQUENCE [LARGE SCALE GENOMIC DNA]</scope>
    <source>
        <strain evidence="6 7">MK1</strain>
    </source>
</reference>
<dbReference type="PANTHER" id="PTHR30548">
    <property type="entry name" value="2-HYDROXYGLUTARYL-COA DEHYDRATASE, D-COMPONENT-RELATED"/>
    <property type="match status" value="1"/>
</dbReference>
<keyword evidence="7" id="KW-1185">Reference proteome</keyword>
<dbReference type="GO" id="GO:0046872">
    <property type="term" value="F:metal ion binding"/>
    <property type="evidence" value="ECO:0007669"/>
    <property type="project" value="UniProtKB-KW"/>
</dbReference>
<sequence>MKETSRAEEMLRQMTMVHYGAPKKMDRKKHPVAWCSSIAPVEFLQVMDVLPLFPENHGAMIGARKMGVELAEAAEAVGYSTDICSYARADIGQILTGKSPVNGLARPDFLVCCNNICNTVVKWYENLARHFNVPLFLIDTPFNHGAAISESSIRYVQGQFEEFIPWLEQVTGQNFDMERFKQVSEISTKTSQLWREILQLNKNKPAPFTAFEAFNFMAPIVTMRGTPEALEYYRVLKAELQEKVKEGKGAVPDERHRFLWNGIPVWYALRPMAQLFAKYNANLVCSTYTNAWILEFDTTNLMRSMAEVYTAVLINQNLDAKFNDADQLAEDYNLDGVIHHSNRSCKPYCFGLYDLSRMTQNGNHPIPDFIFDGDQTDARNFSWAQFESRFQSFMETLEMAVY</sequence>
<dbReference type="PANTHER" id="PTHR30548:SF4">
    <property type="entry name" value="SUBUNIT OF OXYGEN-SENSITIVE 2-HYDROXYISOCAPROYL-COA DEHYDRATASE"/>
    <property type="match status" value="1"/>
</dbReference>
<dbReference type="RefSeq" id="WP_366921813.1">
    <property type="nucleotide sequence ID" value="NZ_CP121694.1"/>
</dbReference>
<keyword evidence="3" id="KW-0479">Metal-binding</keyword>
<accession>A0AAU0UQD1</accession>
<gene>
    <name evidence="6" type="ORF">MFMK1_002229</name>
</gene>
<organism evidence="6 7">
    <name type="scientific">Metallumcola ferriviriculae</name>
    <dbReference type="NCBI Taxonomy" id="3039180"/>
    <lineage>
        <taxon>Bacteria</taxon>
        <taxon>Bacillati</taxon>
        <taxon>Bacillota</taxon>
        <taxon>Clostridia</taxon>
        <taxon>Neomoorellales</taxon>
        <taxon>Desulfitibacteraceae</taxon>
        <taxon>Metallumcola</taxon>
    </lineage>
</organism>
<comment type="similarity">
    <text evidence="2">Belongs to the FldB/FldC dehydratase alpha/beta subunit family.</text>
</comment>
<dbReference type="GO" id="GO:0051536">
    <property type="term" value="F:iron-sulfur cluster binding"/>
    <property type="evidence" value="ECO:0007669"/>
    <property type="project" value="UniProtKB-KW"/>
</dbReference>
<keyword evidence="4" id="KW-0408">Iron</keyword>
<dbReference type="Proteomes" id="UP001329915">
    <property type="component" value="Chromosome"/>
</dbReference>
<evidence type="ECO:0000256" key="3">
    <source>
        <dbReference type="ARBA" id="ARBA00022723"/>
    </source>
</evidence>
<proteinExistence type="inferred from homology"/>
<dbReference type="EMBL" id="CP121694">
    <property type="protein sequence ID" value="WRO22400.1"/>
    <property type="molecule type" value="Genomic_DNA"/>
</dbReference>
<dbReference type="InterPro" id="IPR010327">
    <property type="entry name" value="FldB/FldC_alpha/beta"/>
</dbReference>
<evidence type="ECO:0000256" key="4">
    <source>
        <dbReference type="ARBA" id="ARBA00023004"/>
    </source>
</evidence>
<name>A0AAU0UQD1_9FIRM</name>
<evidence type="ECO:0000313" key="7">
    <source>
        <dbReference type="Proteomes" id="UP001329915"/>
    </source>
</evidence>
<dbReference type="Gene3D" id="3.40.50.11900">
    <property type="match status" value="1"/>
</dbReference>
<dbReference type="Gene3D" id="3.40.50.11890">
    <property type="match status" value="1"/>
</dbReference>
<evidence type="ECO:0000313" key="6">
    <source>
        <dbReference type="EMBL" id="WRO22400.1"/>
    </source>
</evidence>
<dbReference type="Pfam" id="PF06050">
    <property type="entry name" value="HGD-D"/>
    <property type="match status" value="1"/>
</dbReference>
<evidence type="ECO:0000256" key="2">
    <source>
        <dbReference type="ARBA" id="ARBA00005806"/>
    </source>
</evidence>
<evidence type="ECO:0000256" key="1">
    <source>
        <dbReference type="ARBA" id="ARBA00001966"/>
    </source>
</evidence>
<dbReference type="GO" id="GO:0016836">
    <property type="term" value="F:hydro-lyase activity"/>
    <property type="evidence" value="ECO:0007669"/>
    <property type="project" value="UniProtKB-ARBA"/>
</dbReference>